<accession>X1IEJ2</accession>
<dbReference type="PANTHER" id="PTHR23531">
    <property type="entry name" value="QUINOLENE RESISTANCE PROTEIN NORA"/>
    <property type="match status" value="1"/>
</dbReference>
<proteinExistence type="predicted"/>
<dbReference type="EMBL" id="BARU01043324">
    <property type="protein sequence ID" value="GAH80122.1"/>
    <property type="molecule type" value="Genomic_DNA"/>
</dbReference>
<dbReference type="SUPFAM" id="SSF103473">
    <property type="entry name" value="MFS general substrate transporter"/>
    <property type="match status" value="1"/>
</dbReference>
<feature type="domain" description="Major facilitator superfamily (MFS) profile" evidence="2">
    <location>
        <begin position="1"/>
        <end position="118"/>
    </location>
</feature>
<feature type="transmembrane region" description="Helical" evidence="1">
    <location>
        <begin position="73"/>
        <end position="95"/>
    </location>
</feature>
<dbReference type="AlphaFoldDB" id="X1IEJ2"/>
<dbReference type="Gene3D" id="1.20.1250.20">
    <property type="entry name" value="MFS general substrate transporter like domains"/>
    <property type="match status" value="1"/>
</dbReference>
<feature type="non-terminal residue" evidence="3">
    <location>
        <position position="1"/>
    </location>
</feature>
<evidence type="ECO:0000313" key="3">
    <source>
        <dbReference type="EMBL" id="GAH80122.1"/>
    </source>
</evidence>
<dbReference type="InterPro" id="IPR020846">
    <property type="entry name" value="MFS_dom"/>
</dbReference>
<feature type="transmembrane region" description="Helical" evidence="1">
    <location>
        <begin position="46"/>
        <end position="67"/>
    </location>
</feature>
<organism evidence="3">
    <name type="scientific">marine sediment metagenome</name>
    <dbReference type="NCBI Taxonomy" id="412755"/>
    <lineage>
        <taxon>unclassified sequences</taxon>
        <taxon>metagenomes</taxon>
        <taxon>ecological metagenomes</taxon>
    </lineage>
</organism>
<sequence length="118" mass="12919">WFTQSYSYHLCLLSGALLGIGRGFGGPVISAYVADIAPAEAYEHTIALYRTITDVGFLIGPILLGWLKDIHGLDFPFFVAAGLLLGAITFFAILADETVSRRKKHNSKQTENHSIYST</sequence>
<feature type="transmembrane region" description="Helical" evidence="1">
    <location>
        <begin position="6"/>
        <end position="34"/>
    </location>
</feature>
<dbReference type="GO" id="GO:0022857">
    <property type="term" value="F:transmembrane transporter activity"/>
    <property type="evidence" value="ECO:0007669"/>
    <property type="project" value="InterPro"/>
</dbReference>
<dbReference type="InterPro" id="IPR011701">
    <property type="entry name" value="MFS"/>
</dbReference>
<comment type="caution">
    <text evidence="3">The sequence shown here is derived from an EMBL/GenBank/DDBJ whole genome shotgun (WGS) entry which is preliminary data.</text>
</comment>
<dbReference type="InterPro" id="IPR036259">
    <property type="entry name" value="MFS_trans_sf"/>
</dbReference>
<evidence type="ECO:0000259" key="2">
    <source>
        <dbReference type="PROSITE" id="PS50850"/>
    </source>
</evidence>
<reference evidence="3" key="1">
    <citation type="journal article" date="2014" name="Front. Microbiol.">
        <title>High frequency of phylogenetically diverse reductive dehalogenase-homologous genes in deep subseafloor sedimentary metagenomes.</title>
        <authorList>
            <person name="Kawai M."/>
            <person name="Futagami T."/>
            <person name="Toyoda A."/>
            <person name="Takaki Y."/>
            <person name="Nishi S."/>
            <person name="Hori S."/>
            <person name="Arai W."/>
            <person name="Tsubouchi T."/>
            <person name="Morono Y."/>
            <person name="Uchiyama I."/>
            <person name="Ito T."/>
            <person name="Fujiyama A."/>
            <person name="Inagaki F."/>
            <person name="Takami H."/>
        </authorList>
    </citation>
    <scope>NUCLEOTIDE SEQUENCE</scope>
    <source>
        <strain evidence="3">Expedition CK06-06</strain>
    </source>
</reference>
<dbReference type="PROSITE" id="PS50850">
    <property type="entry name" value="MFS"/>
    <property type="match status" value="1"/>
</dbReference>
<protein>
    <recommendedName>
        <fullName evidence="2">Major facilitator superfamily (MFS) profile domain-containing protein</fullName>
    </recommendedName>
</protein>
<keyword evidence="1" id="KW-0472">Membrane</keyword>
<name>X1IEJ2_9ZZZZ</name>
<evidence type="ECO:0000256" key="1">
    <source>
        <dbReference type="SAM" id="Phobius"/>
    </source>
</evidence>
<keyword evidence="1" id="KW-0812">Transmembrane</keyword>
<keyword evidence="1" id="KW-1133">Transmembrane helix</keyword>
<dbReference type="InterPro" id="IPR052714">
    <property type="entry name" value="MFS_Exporter"/>
</dbReference>
<dbReference type="Pfam" id="PF07690">
    <property type="entry name" value="MFS_1"/>
    <property type="match status" value="1"/>
</dbReference>
<dbReference type="PANTHER" id="PTHR23531:SF1">
    <property type="entry name" value="QUINOLENE RESISTANCE PROTEIN NORA"/>
    <property type="match status" value="1"/>
</dbReference>
<gene>
    <name evidence="3" type="ORF">S03H2_66367</name>
</gene>